<accession>A0A378ZYM0</accession>
<dbReference type="Pfam" id="PF00043">
    <property type="entry name" value="GST_C"/>
    <property type="match status" value="1"/>
</dbReference>
<reference evidence="6 7" key="1">
    <citation type="submission" date="2018-06" db="EMBL/GenBank/DDBJ databases">
        <authorList>
            <consortium name="Pathogen Informatics"/>
            <person name="Doyle S."/>
        </authorList>
    </citation>
    <scope>NUCLEOTIDE SEQUENCE [LARGE SCALE GENOMIC DNA]</scope>
    <source>
        <strain evidence="6 7">NCTC13350</strain>
    </source>
</reference>
<dbReference type="InterPro" id="IPR010987">
    <property type="entry name" value="Glutathione-S-Trfase_C-like"/>
</dbReference>
<evidence type="ECO:0000256" key="3">
    <source>
        <dbReference type="RuleBase" id="RU003494"/>
    </source>
</evidence>
<gene>
    <name evidence="6" type="primary">gstB_1</name>
    <name evidence="6" type="ORF">NCTC13350_02575</name>
</gene>
<dbReference type="OrthoDB" id="9810080at2"/>
<dbReference type="Proteomes" id="UP000255000">
    <property type="component" value="Unassembled WGS sequence"/>
</dbReference>
<organism evidence="6 7">
    <name type="scientific">Pannonibacter phragmitetus</name>
    <dbReference type="NCBI Taxonomy" id="121719"/>
    <lineage>
        <taxon>Bacteria</taxon>
        <taxon>Pseudomonadati</taxon>
        <taxon>Pseudomonadota</taxon>
        <taxon>Alphaproteobacteria</taxon>
        <taxon>Hyphomicrobiales</taxon>
        <taxon>Stappiaceae</taxon>
        <taxon>Pannonibacter</taxon>
    </lineage>
</organism>
<dbReference type="RefSeq" id="WP_019966620.1">
    <property type="nucleotide sequence ID" value="NZ_UGSK01000001.1"/>
</dbReference>
<dbReference type="Gene3D" id="3.40.30.10">
    <property type="entry name" value="Glutaredoxin"/>
    <property type="match status" value="1"/>
</dbReference>
<dbReference type="GO" id="GO:0004364">
    <property type="term" value="F:glutathione transferase activity"/>
    <property type="evidence" value="ECO:0007669"/>
    <property type="project" value="UniProtKB-EC"/>
</dbReference>
<evidence type="ECO:0000313" key="7">
    <source>
        <dbReference type="Proteomes" id="UP000255000"/>
    </source>
</evidence>
<dbReference type="InterPro" id="IPR004045">
    <property type="entry name" value="Glutathione_S-Trfase_N"/>
</dbReference>
<feature type="domain" description="GST N-terminal" evidence="4">
    <location>
        <begin position="1"/>
        <end position="80"/>
    </location>
</feature>
<dbReference type="CDD" id="cd03047">
    <property type="entry name" value="GST_N_2"/>
    <property type="match status" value="1"/>
</dbReference>
<evidence type="ECO:0000259" key="4">
    <source>
        <dbReference type="PROSITE" id="PS50404"/>
    </source>
</evidence>
<keyword evidence="2 6" id="KW-0808">Transferase</keyword>
<dbReference type="AlphaFoldDB" id="A0A378ZYM0"/>
<proteinExistence type="inferred from homology"/>
<name>A0A378ZYM0_9HYPH</name>
<dbReference type="FunFam" id="3.40.30.10:FF:000039">
    <property type="entry name" value="Glutathione S-transferase domain"/>
    <property type="match status" value="1"/>
</dbReference>
<sequence length="210" mass="23252">MKIWGRINSTNVRKVLWCAEEIGIAYDRIDAGGAFGLNKEPAYLAMNPNGLVPCFEDDGLVLWESNAIVRYMARTHGKAPFVPELGTPAGEKAFAAADKWLDWTSTTLAGPFRGIFLNIVRRKPEERVQAEIDQSLAACTDLLKIPDAALAKAPYLSGENLGIGDMALGCIAYAWFTMSFDRPDLPHLEAWYQRLTTRPAYQKAVMTPLT</sequence>
<dbReference type="PROSITE" id="PS50404">
    <property type="entry name" value="GST_NTER"/>
    <property type="match status" value="1"/>
</dbReference>
<dbReference type="InterPro" id="IPR040079">
    <property type="entry name" value="Glutathione_S-Trfase"/>
</dbReference>
<dbReference type="CDD" id="cd03180">
    <property type="entry name" value="GST_C_2"/>
    <property type="match status" value="1"/>
</dbReference>
<dbReference type="SUPFAM" id="SSF47616">
    <property type="entry name" value="GST C-terminal domain-like"/>
    <property type="match status" value="1"/>
</dbReference>
<protein>
    <submittedName>
        <fullName evidence="6">Glutathione S-transferase GstB</fullName>
        <ecNumber evidence="6">2.5.1.18</ecNumber>
    </submittedName>
</protein>
<comment type="similarity">
    <text evidence="1 3">Belongs to the GST superfamily.</text>
</comment>
<evidence type="ECO:0000256" key="2">
    <source>
        <dbReference type="ARBA" id="ARBA00022679"/>
    </source>
</evidence>
<dbReference type="EMBL" id="UGSK01000001">
    <property type="protein sequence ID" value="SUB01631.1"/>
    <property type="molecule type" value="Genomic_DNA"/>
</dbReference>
<dbReference type="SFLD" id="SFLDG00358">
    <property type="entry name" value="Main_(cytGST)"/>
    <property type="match status" value="1"/>
</dbReference>
<dbReference type="PROSITE" id="PS50405">
    <property type="entry name" value="GST_CTER"/>
    <property type="match status" value="1"/>
</dbReference>
<dbReference type="InterPro" id="IPR004046">
    <property type="entry name" value="GST_C"/>
</dbReference>
<dbReference type="PANTHER" id="PTHR44051">
    <property type="entry name" value="GLUTATHIONE S-TRANSFERASE-RELATED"/>
    <property type="match status" value="1"/>
</dbReference>
<dbReference type="SFLD" id="SFLDG01150">
    <property type="entry name" value="Main.1:_Beta-like"/>
    <property type="match status" value="1"/>
</dbReference>
<evidence type="ECO:0000313" key="6">
    <source>
        <dbReference type="EMBL" id="SUB01631.1"/>
    </source>
</evidence>
<dbReference type="PANTHER" id="PTHR44051:SF19">
    <property type="entry name" value="DISULFIDE-BOND OXIDOREDUCTASE YFCG"/>
    <property type="match status" value="1"/>
</dbReference>
<dbReference type="SFLD" id="SFLDS00019">
    <property type="entry name" value="Glutathione_Transferase_(cytos"/>
    <property type="match status" value="1"/>
</dbReference>
<feature type="domain" description="GST C-terminal" evidence="5">
    <location>
        <begin position="90"/>
        <end position="210"/>
    </location>
</feature>
<dbReference type="InterPro" id="IPR036282">
    <property type="entry name" value="Glutathione-S-Trfase_C_sf"/>
</dbReference>
<dbReference type="InterPro" id="IPR036249">
    <property type="entry name" value="Thioredoxin-like_sf"/>
</dbReference>
<evidence type="ECO:0000256" key="1">
    <source>
        <dbReference type="ARBA" id="ARBA00007409"/>
    </source>
</evidence>
<dbReference type="SUPFAM" id="SSF52833">
    <property type="entry name" value="Thioredoxin-like"/>
    <property type="match status" value="1"/>
</dbReference>
<dbReference type="Gene3D" id="1.20.1050.10">
    <property type="match status" value="1"/>
</dbReference>
<evidence type="ECO:0000259" key="5">
    <source>
        <dbReference type="PROSITE" id="PS50405"/>
    </source>
</evidence>
<dbReference type="EC" id="2.5.1.18" evidence="6"/>
<dbReference type="Pfam" id="PF02798">
    <property type="entry name" value="GST_N"/>
    <property type="match status" value="1"/>
</dbReference>